<evidence type="ECO:0000256" key="2">
    <source>
        <dbReference type="SAM" id="Phobius"/>
    </source>
</evidence>
<feature type="transmembrane region" description="Helical" evidence="2">
    <location>
        <begin position="27"/>
        <end position="46"/>
    </location>
</feature>
<dbReference type="eggNOG" id="KOG1757">
    <property type="taxonomic scope" value="Eukaryota"/>
</dbReference>
<dbReference type="EMBL" id="CM000764">
    <property type="protein sequence ID" value="EES08219.2"/>
    <property type="molecule type" value="Genomic_DNA"/>
</dbReference>
<dbReference type="STRING" id="4558.C5Y7L4"/>
<dbReference type="InterPro" id="IPR009072">
    <property type="entry name" value="Histone-fold"/>
</dbReference>
<reference evidence="5 6" key="1">
    <citation type="journal article" date="2009" name="Nature">
        <title>The Sorghum bicolor genome and the diversification of grasses.</title>
        <authorList>
            <person name="Paterson A.H."/>
            <person name="Bowers J.E."/>
            <person name="Bruggmann R."/>
            <person name="Dubchak I."/>
            <person name="Grimwood J."/>
            <person name="Gundlach H."/>
            <person name="Haberer G."/>
            <person name="Hellsten U."/>
            <person name="Mitros T."/>
            <person name="Poliakov A."/>
            <person name="Schmutz J."/>
            <person name="Spannagl M."/>
            <person name="Tang H."/>
            <person name="Wang X."/>
            <person name="Wicker T."/>
            <person name="Bharti A.K."/>
            <person name="Chapman J."/>
            <person name="Feltus F.A."/>
            <person name="Gowik U."/>
            <person name="Grigoriev I.V."/>
            <person name="Lyons E."/>
            <person name="Maher C.A."/>
            <person name="Martis M."/>
            <person name="Narechania A."/>
            <person name="Otillar R.P."/>
            <person name="Penning B.W."/>
            <person name="Salamov A.A."/>
            <person name="Wang Y."/>
            <person name="Zhang L."/>
            <person name="Carpita N.C."/>
            <person name="Freeling M."/>
            <person name="Gingle A.R."/>
            <person name="Hash C.T."/>
            <person name="Keller B."/>
            <person name="Klein P."/>
            <person name="Kresovich S."/>
            <person name="McCann M.C."/>
            <person name="Ming R."/>
            <person name="Peterson D.G."/>
            <person name="Mehboob-ur-Rahman"/>
            <person name="Ware D."/>
            <person name="Westhoff P."/>
            <person name="Mayer K.F."/>
            <person name="Messing J."/>
            <person name="Rokhsar D.S."/>
        </authorList>
    </citation>
    <scope>NUCLEOTIDE SEQUENCE [LARGE SCALE GENOMIC DNA]</scope>
    <source>
        <strain evidence="6">cv. BTx623</strain>
    </source>
</reference>
<dbReference type="GO" id="GO:0046982">
    <property type="term" value="F:protein heterodimerization activity"/>
    <property type="evidence" value="ECO:0007669"/>
    <property type="project" value="InterPro"/>
</dbReference>
<dbReference type="SUPFAM" id="SSF47113">
    <property type="entry name" value="Histone-fold"/>
    <property type="match status" value="1"/>
</dbReference>
<reference evidence="6" key="2">
    <citation type="journal article" date="2018" name="Plant J.">
        <title>The Sorghum bicolor reference genome: improved assembly, gene annotations, a transcriptome atlas, and signatures of genome organization.</title>
        <authorList>
            <person name="McCormick R.F."/>
            <person name="Truong S.K."/>
            <person name="Sreedasyam A."/>
            <person name="Jenkins J."/>
            <person name="Shu S."/>
            <person name="Sims D."/>
            <person name="Kennedy M."/>
            <person name="Amirebrahimi M."/>
            <person name="Weers B.D."/>
            <person name="McKinley B."/>
            <person name="Mattison A."/>
            <person name="Morishige D.T."/>
            <person name="Grimwood J."/>
            <person name="Schmutz J."/>
            <person name="Mullet J.E."/>
        </authorList>
    </citation>
    <scope>NUCLEOTIDE SEQUENCE [LARGE SCALE GENOMIC DNA]</scope>
    <source>
        <strain evidence="6">cv. BTx623</strain>
    </source>
</reference>
<keyword evidence="6" id="KW-1185">Reference proteome</keyword>
<dbReference type="InterPro" id="IPR002119">
    <property type="entry name" value="Histone_H2A"/>
</dbReference>
<gene>
    <name evidence="5" type="ORF">SORBI_3005G082900</name>
</gene>
<feature type="domain" description="Histone H2A C-terminal" evidence="4">
    <location>
        <begin position="77"/>
        <end position="106"/>
    </location>
</feature>
<dbReference type="PANTHER" id="PTHR23430">
    <property type="entry name" value="HISTONE H2A"/>
    <property type="match status" value="1"/>
</dbReference>
<dbReference type="OMA" id="RASMHAY"/>
<evidence type="ECO:0000313" key="5">
    <source>
        <dbReference type="EMBL" id="EES08219.2"/>
    </source>
</evidence>
<dbReference type="FunFam" id="1.10.20.10:FF:000126">
    <property type="entry name" value="Histone H2A"/>
    <property type="match status" value="1"/>
</dbReference>
<keyword evidence="1" id="KW-0158">Chromosome</keyword>
<keyword evidence="1" id="KW-0238">DNA-binding</keyword>
<dbReference type="Gene3D" id="1.10.20.10">
    <property type="entry name" value="Histone, subunit A"/>
    <property type="match status" value="1"/>
</dbReference>
<accession>C5Y7L4</accession>
<keyword evidence="1" id="KW-0539">Nucleus</keyword>
<dbReference type="GO" id="GO:0031507">
    <property type="term" value="P:heterochromatin formation"/>
    <property type="evidence" value="ECO:0000318"/>
    <property type="project" value="GO_Central"/>
</dbReference>
<dbReference type="GO" id="GO:0005634">
    <property type="term" value="C:nucleus"/>
    <property type="evidence" value="ECO:0000318"/>
    <property type="project" value="GO_Central"/>
</dbReference>
<dbReference type="InterPro" id="IPR032454">
    <property type="entry name" value="Histone_H2A_C"/>
</dbReference>
<dbReference type="Pfam" id="PF00125">
    <property type="entry name" value="Histone"/>
    <property type="match status" value="1"/>
</dbReference>
<comment type="subcellular location">
    <subcellularLocation>
        <location evidence="1">Nucleus</location>
    </subcellularLocation>
</comment>
<dbReference type="Proteomes" id="UP000000768">
    <property type="component" value="Chromosome 5"/>
</dbReference>
<dbReference type="HOGENOM" id="CLU_961694_0_0_1"/>
<dbReference type="GO" id="GO:0030527">
    <property type="term" value="F:structural constituent of chromatin"/>
    <property type="evidence" value="ECO:0000318"/>
    <property type="project" value="GO_Central"/>
</dbReference>
<evidence type="ECO:0000313" key="6">
    <source>
        <dbReference type="Proteomes" id="UP000000768"/>
    </source>
</evidence>
<keyword evidence="2" id="KW-0472">Membrane</keyword>
<sequence length="107" mass="11990">MEPCWADVDFSMGRIHHQLKSRASMHAYVSASAIIYTAAILEYLTAKVLEMASNARKDLKAKSFTPWHLHLANRKNEELDTLIKGTIASGDVIPHIHKAFSNKTAKE</sequence>
<dbReference type="AlphaFoldDB" id="C5Y7L4"/>
<protein>
    <recommendedName>
        <fullName evidence="1">Histone H2A</fullName>
    </recommendedName>
</protein>
<keyword evidence="1" id="KW-0544">Nucleosome core</keyword>
<dbReference type="InterPro" id="IPR007125">
    <property type="entry name" value="H2A/H2B/H3"/>
</dbReference>
<evidence type="ECO:0000259" key="4">
    <source>
        <dbReference type="Pfam" id="PF16211"/>
    </source>
</evidence>
<keyword evidence="2" id="KW-0812">Transmembrane</keyword>
<comment type="similarity">
    <text evidence="1">Belongs to the histone H2A family.</text>
</comment>
<dbReference type="SMART" id="SM00414">
    <property type="entry name" value="H2A"/>
    <property type="match status" value="1"/>
</dbReference>
<dbReference type="Gramene" id="EES08219">
    <property type="protein sequence ID" value="EES08219"/>
    <property type="gene ID" value="SORBI_3005G082900"/>
</dbReference>
<name>C5Y7L4_SORBI</name>
<keyword evidence="2" id="KW-1133">Transmembrane helix</keyword>
<dbReference type="GO" id="GO:0003677">
    <property type="term" value="F:DNA binding"/>
    <property type="evidence" value="ECO:0007669"/>
    <property type="project" value="UniProtKB-KW"/>
</dbReference>
<feature type="domain" description="Core Histone H2A/H2B/H3" evidence="3">
    <location>
        <begin position="12"/>
        <end position="74"/>
    </location>
</feature>
<dbReference type="InParanoid" id="C5Y7L4"/>
<dbReference type="PRINTS" id="PR00620">
    <property type="entry name" value="HISTONEH2A"/>
</dbReference>
<proteinExistence type="inferred from homology"/>
<evidence type="ECO:0000259" key="3">
    <source>
        <dbReference type="Pfam" id="PF00125"/>
    </source>
</evidence>
<dbReference type="GO" id="GO:0000786">
    <property type="term" value="C:nucleosome"/>
    <property type="evidence" value="ECO:0000318"/>
    <property type="project" value="GO_Central"/>
</dbReference>
<comment type="subunit">
    <text evidence="1">The nucleosome is a histone octamer containing two molecules each of H2A, H2B, H3 and H4 assembled in one H3-H4 heterotetramer and two H2A-H2B heterodimers. The octamer wraps approximately 147 bp of DNA.</text>
</comment>
<dbReference type="CDD" id="cd00074">
    <property type="entry name" value="HFD_H2A"/>
    <property type="match status" value="1"/>
</dbReference>
<evidence type="ECO:0000256" key="1">
    <source>
        <dbReference type="RuleBase" id="RU003767"/>
    </source>
</evidence>
<organism evidence="5 6">
    <name type="scientific">Sorghum bicolor</name>
    <name type="common">Sorghum</name>
    <name type="synonym">Sorghum vulgare</name>
    <dbReference type="NCBI Taxonomy" id="4558"/>
    <lineage>
        <taxon>Eukaryota</taxon>
        <taxon>Viridiplantae</taxon>
        <taxon>Streptophyta</taxon>
        <taxon>Embryophyta</taxon>
        <taxon>Tracheophyta</taxon>
        <taxon>Spermatophyta</taxon>
        <taxon>Magnoliopsida</taxon>
        <taxon>Liliopsida</taxon>
        <taxon>Poales</taxon>
        <taxon>Poaceae</taxon>
        <taxon>PACMAD clade</taxon>
        <taxon>Panicoideae</taxon>
        <taxon>Andropogonodae</taxon>
        <taxon>Andropogoneae</taxon>
        <taxon>Sorghinae</taxon>
        <taxon>Sorghum</taxon>
    </lineage>
</organism>
<dbReference type="Pfam" id="PF16211">
    <property type="entry name" value="Histone_H2A_C"/>
    <property type="match status" value="1"/>
</dbReference>